<keyword evidence="6" id="KW-0333">Golgi apparatus</keyword>
<keyword evidence="4" id="KW-0813">Transport</keyword>
<feature type="region of interest" description="Disordered" evidence="9">
    <location>
        <begin position="1"/>
        <end position="24"/>
    </location>
</feature>
<accession>A0A9N9GE36</accession>
<protein>
    <recommendedName>
        <fullName evidence="3">Conserved oligomeric Golgi complex subunit 7</fullName>
    </recommendedName>
    <alternativeName>
        <fullName evidence="8">Component of oligomeric Golgi complex 7</fullName>
    </alternativeName>
</protein>
<evidence type="ECO:0000256" key="7">
    <source>
        <dbReference type="ARBA" id="ARBA00023136"/>
    </source>
</evidence>
<evidence type="ECO:0000256" key="9">
    <source>
        <dbReference type="SAM" id="MobiDB-lite"/>
    </source>
</evidence>
<dbReference type="PANTHER" id="PTHR21443">
    <property type="entry name" value="CONSERVED OLIGOMERIC GOLGI COMPLEX COMPONENT 7"/>
    <property type="match status" value="1"/>
</dbReference>
<evidence type="ECO:0000256" key="3">
    <source>
        <dbReference type="ARBA" id="ARBA00020984"/>
    </source>
</evidence>
<comment type="subcellular location">
    <subcellularLocation>
        <location evidence="1">Golgi apparatus membrane</location>
        <topology evidence="1">Peripheral membrane protein</topology>
    </subcellularLocation>
</comment>
<evidence type="ECO:0000313" key="10">
    <source>
        <dbReference type="EMBL" id="CAG8595911.1"/>
    </source>
</evidence>
<keyword evidence="5" id="KW-0653">Protein transport</keyword>
<dbReference type="AlphaFoldDB" id="A0A9N9GE36"/>
<gene>
    <name evidence="10" type="ORF">FMOSSE_LOCUS8688</name>
</gene>
<name>A0A9N9GE36_FUNMO</name>
<keyword evidence="7" id="KW-0472">Membrane</keyword>
<feature type="compositionally biased region" description="Low complexity" evidence="9">
    <location>
        <begin position="313"/>
        <end position="324"/>
    </location>
</feature>
<dbReference type="PANTHER" id="PTHR21443:SF0">
    <property type="entry name" value="CONSERVED OLIGOMERIC GOLGI COMPLEX SUBUNIT 7"/>
    <property type="match status" value="1"/>
</dbReference>
<feature type="region of interest" description="Disordered" evidence="9">
    <location>
        <begin position="294"/>
        <end position="324"/>
    </location>
</feature>
<evidence type="ECO:0000256" key="8">
    <source>
        <dbReference type="ARBA" id="ARBA00031345"/>
    </source>
</evidence>
<proteinExistence type="inferred from homology"/>
<evidence type="ECO:0000256" key="2">
    <source>
        <dbReference type="ARBA" id="ARBA00005831"/>
    </source>
</evidence>
<dbReference type="Pfam" id="PF10191">
    <property type="entry name" value="COG7"/>
    <property type="match status" value="2"/>
</dbReference>
<dbReference type="GO" id="GO:0006890">
    <property type="term" value="P:retrograde vesicle-mediated transport, Golgi to endoplasmic reticulum"/>
    <property type="evidence" value="ECO:0007669"/>
    <property type="project" value="TreeGrafter"/>
</dbReference>
<evidence type="ECO:0000256" key="6">
    <source>
        <dbReference type="ARBA" id="ARBA00023034"/>
    </source>
</evidence>
<evidence type="ECO:0000256" key="5">
    <source>
        <dbReference type="ARBA" id="ARBA00022927"/>
    </source>
</evidence>
<dbReference type="GO" id="GO:0017119">
    <property type="term" value="C:Golgi transport complex"/>
    <property type="evidence" value="ECO:0007669"/>
    <property type="project" value="InterPro"/>
</dbReference>
<dbReference type="GO" id="GO:0000139">
    <property type="term" value="C:Golgi membrane"/>
    <property type="evidence" value="ECO:0007669"/>
    <property type="project" value="UniProtKB-SubCell"/>
</dbReference>
<dbReference type="InterPro" id="IPR019335">
    <property type="entry name" value="COG7"/>
</dbReference>
<sequence length="996" mass="112624">MDSQLSASSITEATIGRSESPSQVLTTASTTFGKSIDFSGFLTKEFNVKSWINEALSVATSSSSNSIVKSRESELLELEKHTSTLVEKLQFLNQEVSNRLERTVEDITKSMPRIITDLQVMQDDATKLKSGVSLVKSQLNNVEEDTGKALDRLKYLDLVKTRMEASRNVLKEAENWSNLEQEASNIFASQDYQKASVRLMEAEKSLVIFQNTPEYEERRKLLTELQNQLEATVSPQLVNALNQHDIGVCHKFYQIFSQIGRNKDFCNYYYGSRKAPLVKMWQYALLTDIPPSVSGNAENPVGTGGSDPFNNETSPTSPKSPTTPKLLQQKFQLQVPKKFVEFLQEFYDELFIILNQEHTWCGNVFPDTNETLMSLIENIFNSLKPPLSARLAGLVEFYNEDCLPEIIDTWVVSENFGRQMEKVLFNPIQISSGMSSSANGSVGGKRNNASSLTDASISGKSLSRANLITWGNVVFEPFSEYQHDYSEYEKNYLIMLLNNTITEKRKVESLDLAKVMSETIGEIFMMAESGLNRCMTLTYGFGGIGLIEVLNFFFTTFIKEYQILLDQLRLDSGLDGSFGGRGVLSGTSAVNKGGDNSNNDYFDFDQDKLQQEDWSNFHIGLKLLATCRTTSERLSVFEEKVKNNLATVKDLIVHDSLNEDLEWYERRSSVTSSLEGQIKRSTFTGTQSSLLLLRQSPLNSYHLNELLTNIETKQILSPSVNAVDIFIRSCQRYIFDTIFFPIARHLTNLPNMEIWNSVVEKVQTSPFNLQIPTFSLQPSEYITRIGEHLLTLPQQFEVYADDKSLEFSIKSLPYSDEKPIQEKEIYDLIEDKKKGSTVKEKGNPEEIETTSITIVGESSTIKEEGSMLQSEDEEISTEEITHAWITSLARGTMHAICEKVLMIPQLSTHGTQQLLTDLGYLTNVLSTLDIPPIRELHKIVKVLEMDEDQIFRMLRYKGTSVKEENANNINKEFINTNDREILTNIASIKGIKMLNL</sequence>
<keyword evidence="11" id="KW-1185">Reference proteome</keyword>
<dbReference type="Proteomes" id="UP000789375">
    <property type="component" value="Unassembled WGS sequence"/>
</dbReference>
<evidence type="ECO:0000313" key="11">
    <source>
        <dbReference type="Proteomes" id="UP000789375"/>
    </source>
</evidence>
<organism evidence="10 11">
    <name type="scientific">Funneliformis mosseae</name>
    <name type="common">Endomycorrhizal fungus</name>
    <name type="synonym">Glomus mosseae</name>
    <dbReference type="NCBI Taxonomy" id="27381"/>
    <lineage>
        <taxon>Eukaryota</taxon>
        <taxon>Fungi</taxon>
        <taxon>Fungi incertae sedis</taxon>
        <taxon>Mucoromycota</taxon>
        <taxon>Glomeromycotina</taxon>
        <taxon>Glomeromycetes</taxon>
        <taxon>Glomerales</taxon>
        <taxon>Glomeraceae</taxon>
        <taxon>Funneliformis</taxon>
    </lineage>
</organism>
<comment type="caution">
    <text evidence="10">The sequence shown here is derived from an EMBL/GenBank/DDBJ whole genome shotgun (WGS) entry which is preliminary data.</text>
</comment>
<comment type="similarity">
    <text evidence="2">Belongs to the COG7 family.</text>
</comment>
<dbReference type="Gene3D" id="6.10.250.2790">
    <property type="match status" value="1"/>
</dbReference>
<dbReference type="GO" id="GO:0007030">
    <property type="term" value="P:Golgi organization"/>
    <property type="evidence" value="ECO:0007669"/>
    <property type="project" value="TreeGrafter"/>
</dbReference>
<evidence type="ECO:0000256" key="4">
    <source>
        <dbReference type="ARBA" id="ARBA00022448"/>
    </source>
</evidence>
<reference evidence="10" key="1">
    <citation type="submission" date="2021-06" db="EMBL/GenBank/DDBJ databases">
        <authorList>
            <person name="Kallberg Y."/>
            <person name="Tangrot J."/>
            <person name="Rosling A."/>
        </authorList>
    </citation>
    <scope>NUCLEOTIDE SEQUENCE</scope>
    <source>
        <strain evidence="10">87-6 pot B 2015</strain>
    </source>
</reference>
<dbReference type="EMBL" id="CAJVPP010002313">
    <property type="protein sequence ID" value="CAG8595911.1"/>
    <property type="molecule type" value="Genomic_DNA"/>
</dbReference>
<evidence type="ECO:0000256" key="1">
    <source>
        <dbReference type="ARBA" id="ARBA00004395"/>
    </source>
</evidence>
<dbReference type="GO" id="GO:0006886">
    <property type="term" value="P:intracellular protein transport"/>
    <property type="evidence" value="ECO:0007669"/>
    <property type="project" value="InterPro"/>
</dbReference>